<keyword evidence="1" id="KW-1133">Transmembrane helix</keyword>
<keyword evidence="3" id="KW-1185">Reference proteome</keyword>
<evidence type="ECO:0000313" key="2">
    <source>
        <dbReference type="EMBL" id="KAK0719736.1"/>
    </source>
</evidence>
<reference evidence="2" key="1">
    <citation type="submission" date="2023-06" db="EMBL/GenBank/DDBJ databases">
        <title>Genome-scale phylogeny and comparative genomics of the fungal order Sordariales.</title>
        <authorList>
            <consortium name="Lawrence Berkeley National Laboratory"/>
            <person name="Hensen N."/>
            <person name="Bonometti L."/>
            <person name="Westerberg I."/>
            <person name="Brannstrom I.O."/>
            <person name="Guillou S."/>
            <person name="Cros-Aarteil S."/>
            <person name="Calhoun S."/>
            <person name="Haridas S."/>
            <person name="Kuo A."/>
            <person name="Mondo S."/>
            <person name="Pangilinan J."/>
            <person name="Riley R."/>
            <person name="Labutti K."/>
            <person name="Andreopoulos B."/>
            <person name="Lipzen A."/>
            <person name="Chen C."/>
            <person name="Yanf M."/>
            <person name="Daum C."/>
            <person name="Ng V."/>
            <person name="Clum A."/>
            <person name="Steindorff A."/>
            <person name="Ohm R."/>
            <person name="Martin F."/>
            <person name="Silar P."/>
            <person name="Natvig D."/>
            <person name="Lalanne C."/>
            <person name="Gautier V."/>
            <person name="Ament-Velasquez S.L."/>
            <person name="Kruys A."/>
            <person name="Hutchinson M.I."/>
            <person name="Powell A.J."/>
            <person name="Barry K."/>
            <person name="Miller A.N."/>
            <person name="Grigoriev I.V."/>
            <person name="Debuchy R."/>
            <person name="Gladieux P."/>
            <person name="Thoren M.H."/>
            <person name="Johannesson H."/>
        </authorList>
    </citation>
    <scope>NUCLEOTIDE SEQUENCE</scope>
    <source>
        <strain evidence="2">SMH4607-1</strain>
    </source>
</reference>
<feature type="transmembrane region" description="Helical" evidence="1">
    <location>
        <begin position="38"/>
        <end position="62"/>
    </location>
</feature>
<feature type="transmembrane region" description="Helical" evidence="1">
    <location>
        <begin position="119"/>
        <end position="138"/>
    </location>
</feature>
<evidence type="ECO:0000256" key="1">
    <source>
        <dbReference type="SAM" id="Phobius"/>
    </source>
</evidence>
<dbReference type="Proteomes" id="UP001172102">
    <property type="component" value="Unassembled WGS sequence"/>
</dbReference>
<keyword evidence="1" id="KW-0812">Transmembrane</keyword>
<comment type="caution">
    <text evidence="2">The sequence shown here is derived from an EMBL/GenBank/DDBJ whole genome shotgun (WGS) entry which is preliminary data.</text>
</comment>
<keyword evidence="1" id="KW-0472">Membrane</keyword>
<dbReference type="AlphaFoldDB" id="A0AA40E0G8"/>
<gene>
    <name evidence="2" type="ORF">B0H67DRAFT_162611</name>
</gene>
<dbReference type="EMBL" id="JAUKUA010000003">
    <property type="protein sequence ID" value="KAK0719736.1"/>
    <property type="molecule type" value="Genomic_DNA"/>
</dbReference>
<organism evidence="2 3">
    <name type="scientific">Lasiosphaeris hirsuta</name>
    <dbReference type="NCBI Taxonomy" id="260670"/>
    <lineage>
        <taxon>Eukaryota</taxon>
        <taxon>Fungi</taxon>
        <taxon>Dikarya</taxon>
        <taxon>Ascomycota</taxon>
        <taxon>Pezizomycotina</taxon>
        <taxon>Sordariomycetes</taxon>
        <taxon>Sordariomycetidae</taxon>
        <taxon>Sordariales</taxon>
        <taxon>Lasiosphaeriaceae</taxon>
        <taxon>Lasiosphaeris</taxon>
    </lineage>
</organism>
<protein>
    <submittedName>
        <fullName evidence="2">Uncharacterized protein</fullName>
    </submittedName>
</protein>
<evidence type="ECO:0000313" key="3">
    <source>
        <dbReference type="Proteomes" id="UP001172102"/>
    </source>
</evidence>
<sequence length="141" mass="16070">MRSFYLAEEGGRRHLQFHKQRHMPQSPFLPPPCSNETAFSQFLACLGALALFSLFSVLLLFLDLTFCCPFSCHKPALYSRVGADQQTALCHWNTWTRCYENTDLPFTFAITYECPTPRLAFLPTALNLCFGLLLLLALPCR</sequence>
<proteinExistence type="predicted"/>
<accession>A0AA40E0G8</accession>
<name>A0AA40E0G8_9PEZI</name>